<evidence type="ECO:0000313" key="3">
    <source>
        <dbReference type="Proteomes" id="UP000318053"/>
    </source>
</evidence>
<keyword evidence="3" id="KW-1185">Reference proteome</keyword>
<name>A0A5C5YFR9_9BACT</name>
<dbReference type="SUPFAM" id="SSF56436">
    <property type="entry name" value="C-type lectin-like"/>
    <property type="match status" value="1"/>
</dbReference>
<dbReference type="EMBL" id="SJPK01000002">
    <property type="protein sequence ID" value="TWT73924.1"/>
    <property type="molecule type" value="Genomic_DNA"/>
</dbReference>
<dbReference type="InterPro" id="IPR005532">
    <property type="entry name" value="SUMF_dom"/>
</dbReference>
<organism evidence="2 3">
    <name type="scientific">Allorhodopirellula solitaria</name>
    <dbReference type="NCBI Taxonomy" id="2527987"/>
    <lineage>
        <taxon>Bacteria</taxon>
        <taxon>Pseudomonadati</taxon>
        <taxon>Planctomycetota</taxon>
        <taxon>Planctomycetia</taxon>
        <taxon>Pirellulales</taxon>
        <taxon>Pirellulaceae</taxon>
        <taxon>Allorhodopirellula</taxon>
    </lineage>
</organism>
<dbReference type="OrthoDB" id="9812426at2"/>
<dbReference type="RefSeq" id="WP_146390004.1">
    <property type="nucleotide sequence ID" value="NZ_SJPK01000002.1"/>
</dbReference>
<dbReference type="EC" id="2.7.11.1" evidence="2"/>
<dbReference type="InterPro" id="IPR042095">
    <property type="entry name" value="SUMF_sf"/>
</dbReference>
<comment type="caution">
    <text evidence="2">The sequence shown here is derived from an EMBL/GenBank/DDBJ whole genome shotgun (WGS) entry which is preliminary data.</text>
</comment>
<gene>
    <name evidence="2" type="primary">pkn1_1</name>
    <name evidence="2" type="ORF">CA85_08060</name>
</gene>
<dbReference type="InterPro" id="IPR051043">
    <property type="entry name" value="Sulfatase_Mod_Factor_Kinase"/>
</dbReference>
<dbReference type="Gene3D" id="3.90.1580.10">
    <property type="entry name" value="paralog of FGE (formylglycine-generating enzyme)"/>
    <property type="match status" value="1"/>
</dbReference>
<evidence type="ECO:0000259" key="1">
    <source>
        <dbReference type="Pfam" id="PF03781"/>
    </source>
</evidence>
<proteinExistence type="predicted"/>
<keyword evidence="2" id="KW-0808">Transferase</keyword>
<evidence type="ECO:0000313" key="2">
    <source>
        <dbReference type="EMBL" id="TWT73924.1"/>
    </source>
</evidence>
<dbReference type="Pfam" id="PF03781">
    <property type="entry name" value="FGE-sulfatase"/>
    <property type="match status" value="1"/>
</dbReference>
<dbReference type="Proteomes" id="UP000318053">
    <property type="component" value="Unassembled WGS sequence"/>
</dbReference>
<dbReference type="PANTHER" id="PTHR23150">
    <property type="entry name" value="SULFATASE MODIFYING FACTOR 1, 2"/>
    <property type="match status" value="1"/>
</dbReference>
<dbReference type="InterPro" id="IPR016187">
    <property type="entry name" value="CTDL_fold"/>
</dbReference>
<protein>
    <submittedName>
        <fullName evidence="2">Serine/threonine-protein kinase pkn1</fullName>
        <ecNumber evidence="2">2.7.11.1</ecNumber>
    </submittedName>
</protein>
<accession>A0A5C5YFR9</accession>
<dbReference type="GO" id="GO:0120147">
    <property type="term" value="F:formylglycine-generating oxidase activity"/>
    <property type="evidence" value="ECO:0007669"/>
    <property type="project" value="TreeGrafter"/>
</dbReference>
<keyword evidence="2" id="KW-0418">Kinase</keyword>
<dbReference type="AlphaFoldDB" id="A0A5C5YFR9"/>
<sequence length="410" mass="45801">MPNCSRLLSLAYLGFHCSFALVLASLVLTPASLSRAETASRLAVGLAEAKPDVGPSVELENGLFMVPYTAKIPGTDITFEMIPVPGGEFTMGTPVDNEERSKAEGPTVELKVDPMWVARTETRWDMYKEYMRMYAVFKNFEANGMREINGQNSTDAVTAPTELYDISFTFEFGDESRQPAVTMTQYAAQQFTKWLSRISGIQYRLPTEAEWEYAARGGTDTAYSWGDSDDDMDDYAWHFENSAHGPGLVGTKKPNPFGLFDMHGNVAEWTVNQYTENGYQWIVDENLHNATTTVRLPKDSAGCVVRGGSWEMSSPDLRSAARFASDDELWKETDPCFPNSPWWYTDDPSRGVGFRIFRSAKDLPDDVIVKFWETNSQPTMNDVKYRVSEGRAGYGLVDEGLPDAAAAHDE</sequence>
<dbReference type="GO" id="GO:0004674">
    <property type="term" value="F:protein serine/threonine kinase activity"/>
    <property type="evidence" value="ECO:0007669"/>
    <property type="project" value="UniProtKB-EC"/>
</dbReference>
<feature type="domain" description="Sulfatase-modifying factor enzyme-like" evidence="1">
    <location>
        <begin position="80"/>
        <end position="326"/>
    </location>
</feature>
<reference evidence="2 3" key="1">
    <citation type="submission" date="2019-02" db="EMBL/GenBank/DDBJ databases">
        <title>Deep-cultivation of Planctomycetes and their phenomic and genomic characterization uncovers novel biology.</title>
        <authorList>
            <person name="Wiegand S."/>
            <person name="Jogler M."/>
            <person name="Boedeker C."/>
            <person name="Pinto D."/>
            <person name="Vollmers J."/>
            <person name="Rivas-Marin E."/>
            <person name="Kohn T."/>
            <person name="Peeters S.H."/>
            <person name="Heuer A."/>
            <person name="Rast P."/>
            <person name="Oberbeckmann S."/>
            <person name="Bunk B."/>
            <person name="Jeske O."/>
            <person name="Meyerdierks A."/>
            <person name="Storesund J.E."/>
            <person name="Kallscheuer N."/>
            <person name="Luecker S."/>
            <person name="Lage O.M."/>
            <person name="Pohl T."/>
            <person name="Merkel B.J."/>
            <person name="Hornburger P."/>
            <person name="Mueller R.-W."/>
            <person name="Bruemmer F."/>
            <person name="Labrenz M."/>
            <person name="Spormann A.M."/>
            <person name="Op Den Camp H."/>
            <person name="Overmann J."/>
            <person name="Amann R."/>
            <person name="Jetten M.S.M."/>
            <person name="Mascher T."/>
            <person name="Medema M.H."/>
            <person name="Devos D.P."/>
            <person name="Kaster A.-K."/>
            <person name="Ovreas L."/>
            <person name="Rohde M."/>
            <person name="Galperin M.Y."/>
            <person name="Jogler C."/>
        </authorList>
    </citation>
    <scope>NUCLEOTIDE SEQUENCE [LARGE SCALE GENOMIC DNA]</scope>
    <source>
        <strain evidence="2 3">CA85</strain>
    </source>
</reference>
<dbReference type="PANTHER" id="PTHR23150:SF19">
    <property type="entry name" value="FORMYLGLYCINE-GENERATING ENZYME"/>
    <property type="match status" value="1"/>
</dbReference>